<dbReference type="InterPro" id="IPR018060">
    <property type="entry name" value="HTH_AraC"/>
</dbReference>
<proteinExistence type="predicted"/>
<evidence type="ECO:0000256" key="3">
    <source>
        <dbReference type="ARBA" id="ARBA00022679"/>
    </source>
</evidence>
<keyword evidence="9" id="KW-0010">Activator</keyword>
<dbReference type="PIRSF" id="PIRSF000408">
    <property type="entry name" value="Alkyltransferas_AdaA"/>
    <property type="match status" value="1"/>
</dbReference>
<keyword evidence="2 13" id="KW-0489">Methyltransferase</keyword>
<evidence type="ECO:0000256" key="7">
    <source>
        <dbReference type="ARBA" id="ARBA00023015"/>
    </source>
</evidence>
<dbReference type="Gene3D" id="3.40.10.10">
    <property type="entry name" value="DNA Methylphosphotriester Repair Domain"/>
    <property type="match status" value="1"/>
</dbReference>
<comment type="cofactor">
    <cofactor evidence="1">
        <name>Zn(2+)</name>
        <dbReference type="ChEBI" id="CHEBI:29105"/>
    </cofactor>
</comment>
<evidence type="ECO:0000256" key="8">
    <source>
        <dbReference type="ARBA" id="ARBA00023125"/>
    </source>
</evidence>
<reference evidence="13" key="1">
    <citation type="submission" date="2020-10" db="EMBL/GenBank/DDBJ databases">
        <title>Genomic Encyclopedia of Type Strains, Phase IV (KMG-IV): sequencing the most valuable type-strain genomes for metagenomic binning, comparative biology and taxonomic classification.</title>
        <authorList>
            <person name="Goeker M."/>
        </authorList>
    </citation>
    <scope>NUCLEOTIDE SEQUENCE</scope>
    <source>
        <strain evidence="13">DSM 13886</strain>
    </source>
</reference>
<dbReference type="SMART" id="SM00342">
    <property type="entry name" value="HTH_ARAC"/>
    <property type="match status" value="1"/>
</dbReference>
<evidence type="ECO:0000313" key="13">
    <source>
        <dbReference type="EMBL" id="MBE1556887.1"/>
    </source>
</evidence>
<feature type="domain" description="HTH araC/xylS-type" evidence="12">
    <location>
        <begin position="89"/>
        <end position="187"/>
    </location>
</feature>
<dbReference type="GO" id="GO:0043565">
    <property type="term" value="F:sequence-specific DNA binding"/>
    <property type="evidence" value="ECO:0007669"/>
    <property type="project" value="InterPro"/>
</dbReference>
<dbReference type="RefSeq" id="WP_192600489.1">
    <property type="nucleotide sequence ID" value="NZ_JADBEL010000040.1"/>
</dbReference>
<evidence type="ECO:0000256" key="6">
    <source>
        <dbReference type="ARBA" id="ARBA00022833"/>
    </source>
</evidence>
<dbReference type="GO" id="GO:0032259">
    <property type="term" value="P:methylation"/>
    <property type="evidence" value="ECO:0007669"/>
    <property type="project" value="UniProtKB-KW"/>
</dbReference>
<dbReference type="PANTHER" id="PTHR43280">
    <property type="entry name" value="ARAC-FAMILY TRANSCRIPTIONAL REGULATOR"/>
    <property type="match status" value="1"/>
</dbReference>
<evidence type="ECO:0000313" key="14">
    <source>
        <dbReference type="Proteomes" id="UP000658225"/>
    </source>
</evidence>
<dbReference type="Proteomes" id="UP000658225">
    <property type="component" value="Unassembled WGS sequence"/>
</dbReference>
<evidence type="ECO:0000256" key="4">
    <source>
        <dbReference type="ARBA" id="ARBA00022723"/>
    </source>
</evidence>
<accession>A0A927MQ20</accession>
<dbReference type="InterPro" id="IPR009057">
    <property type="entry name" value="Homeodomain-like_sf"/>
</dbReference>
<keyword evidence="8" id="KW-0238">DNA-binding</keyword>
<dbReference type="PROSITE" id="PS01124">
    <property type="entry name" value="HTH_ARAC_FAMILY_2"/>
    <property type="match status" value="1"/>
</dbReference>
<keyword evidence="14" id="KW-1185">Reference proteome</keyword>
<dbReference type="FunFam" id="3.40.10.10:FF:000001">
    <property type="entry name" value="DNA-3-methyladenine glycosylase 2"/>
    <property type="match status" value="1"/>
</dbReference>
<keyword evidence="5" id="KW-0227">DNA damage</keyword>
<keyword evidence="6" id="KW-0862">Zinc</keyword>
<dbReference type="SUPFAM" id="SSF57884">
    <property type="entry name" value="Ada DNA repair protein, N-terminal domain (N-Ada 10)"/>
    <property type="match status" value="1"/>
</dbReference>
<evidence type="ECO:0000256" key="9">
    <source>
        <dbReference type="ARBA" id="ARBA00023159"/>
    </source>
</evidence>
<dbReference type="GO" id="GO:0008270">
    <property type="term" value="F:zinc ion binding"/>
    <property type="evidence" value="ECO:0007669"/>
    <property type="project" value="InterPro"/>
</dbReference>
<keyword evidence="11" id="KW-0234">DNA repair</keyword>
<dbReference type="GO" id="GO:0008168">
    <property type="term" value="F:methyltransferase activity"/>
    <property type="evidence" value="ECO:0007669"/>
    <property type="project" value="UniProtKB-KW"/>
</dbReference>
<dbReference type="GO" id="GO:0003700">
    <property type="term" value="F:DNA-binding transcription factor activity"/>
    <property type="evidence" value="ECO:0007669"/>
    <property type="project" value="InterPro"/>
</dbReference>
<dbReference type="SUPFAM" id="SSF46689">
    <property type="entry name" value="Homeodomain-like"/>
    <property type="match status" value="2"/>
</dbReference>
<keyword evidence="4" id="KW-0479">Metal-binding</keyword>
<name>A0A927MQ20_9BACL</name>
<keyword evidence="10" id="KW-0804">Transcription</keyword>
<evidence type="ECO:0000259" key="12">
    <source>
        <dbReference type="PROSITE" id="PS01124"/>
    </source>
</evidence>
<sequence>MKDQNNLSKDTMWKATISCDPAYDGIFFYAVKTTGIYCRPSCKSRVPNEENASFFSYAEEAKRAGYRPCKRCRPDLNCINYDPFDFILEDTMLLIKNNYDQNMSLHDIASSVGVSRFHLNRIFKERTGCTPRIYLEKIRVRKAKELLLITNFNSTEIGYKIGYQSISSFYNAFKKNTGFSPTQFRVCHAENIVNQE</sequence>
<evidence type="ECO:0000256" key="11">
    <source>
        <dbReference type="ARBA" id="ARBA00023204"/>
    </source>
</evidence>
<protein>
    <submittedName>
        <fullName evidence="13">AraC family transcriptional regulator of adaptative response / methylphosphotriester-DNA alkyltransferase methyltransferase</fullName>
        <ecNumber evidence="13">2.1.1.-</ecNumber>
    </submittedName>
</protein>
<dbReference type="PANTHER" id="PTHR43280:SF2">
    <property type="entry name" value="HTH-TYPE TRANSCRIPTIONAL REGULATOR EXSA"/>
    <property type="match status" value="1"/>
</dbReference>
<keyword evidence="3 13" id="KW-0808">Transferase</keyword>
<comment type="caution">
    <text evidence="13">The sequence shown here is derived from an EMBL/GenBank/DDBJ whole genome shotgun (WGS) entry which is preliminary data.</text>
</comment>
<dbReference type="InterPro" id="IPR004026">
    <property type="entry name" value="Ada_DNA_repair_Zn-bd"/>
</dbReference>
<dbReference type="EC" id="2.1.1.-" evidence="13"/>
<evidence type="ECO:0000256" key="2">
    <source>
        <dbReference type="ARBA" id="ARBA00022603"/>
    </source>
</evidence>
<dbReference type="AlphaFoldDB" id="A0A927MQ20"/>
<dbReference type="EMBL" id="JADBEL010000040">
    <property type="protein sequence ID" value="MBE1556887.1"/>
    <property type="molecule type" value="Genomic_DNA"/>
</dbReference>
<evidence type="ECO:0000256" key="10">
    <source>
        <dbReference type="ARBA" id="ARBA00023163"/>
    </source>
</evidence>
<keyword evidence="7" id="KW-0805">Transcription regulation</keyword>
<dbReference type="Gene3D" id="1.10.10.60">
    <property type="entry name" value="Homeodomain-like"/>
    <property type="match status" value="2"/>
</dbReference>
<dbReference type="InterPro" id="IPR016220">
    <property type="entry name" value="Me-P-triester_DNA_alkyl-Trfase"/>
</dbReference>
<evidence type="ECO:0000256" key="1">
    <source>
        <dbReference type="ARBA" id="ARBA00001947"/>
    </source>
</evidence>
<dbReference type="GO" id="GO:0006307">
    <property type="term" value="P:DNA alkylation repair"/>
    <property type="evidence" value="ECO:0007669"/>
    <property type="project" value="UniProtKB-ARBA"/>
</dbReference>
<evidence type="ECO:0000256" key="5">
    <source>
        <dbReference type="ARBA" id="ARBA00022763"/>
    </source>
</evidence>
<gene>
    <name evidence="13" type="ORF">H4683_004013</name>
</gene>
<dbReference type="Pfam" id="PF12833">
    <property type="entry name" value="HTH_18"/>
    <property type="match status" value="1"/>
</dbReference>
<dbReference type="InterPro" id="IPR035451">
    <property type="entry name" value="Ada-like_dom_sf"/>
</dbReference>
<dbReference type="Pfam" id="PF02805">
    <property type="entry name" value="Ada_Zn_binding"/>
    <property type="match status" value="1"/>
</dbReference>
<organism evidence="13 14">
    <name type="scientific">Sporosarcina limicola</name>
    <dbReference type="NCBI Taxonomy" id="34101"/>
    <lineage>
        <taxon>Bacteria</taxon>
        <taxon>Bacillati</taxon>
        <taxon>Bacillota</taxon>
        <taxon>Bacilli</taxon>
        <taxon>Bacillales</taxon>
        <taxon>Caryophanaceae</taxon>
        <taxon>Sporosarcina</taxon>
    </lineage>
</organism>